<evidence type="ECO:0000256" key="1">
    <source>
        <dbReference type="SAM" id="Phobius"/>
    </source>
</evidence>
<evidence type="ECO:0008006" key="4">
    <source>
        <dbReference type="Google" id="ProtNLM"/>
    </source>
</evidence>
<feature type="transmembrane region" description="Helical" evidence="1">
    <location>
        <begin position="115"/>
        <end position="133"/>
    </location>
</feature>
<reference evidence="2 3" key="2">
    <citation type="submission" date="2020-08" db="EMBL/GenBank/DDBJ databases">
        <authorList>
            <person name="Ueki A."/>
            <person name="Tonouchi A."/>
        </authorList>
    </citation>
    <scope>NUCLEOTIDE SEQUENCE [LARGE SCALE GENOMIC DNA]</scope>
    <source>
        <strain evidence="2 3">CTTW</strain>
    </source>
</reference>
<dbReference type="RefSeq" id="WP_185258679.1">
    <property type="nucleotide sequence ID" value="NZ_AP023368.1"/>
</dbReference>
<organism evidence="2 3">
    <name type="scientific">Anaerocolumna chitinilytica</name>
    <dbReference type="NCBI Taxonomy" id="1727145"/>
    <lineage>
        <taxon>Bacteria</taxon>
        <taxon>Bacillati</taxon>
        <taxon>Bacillota</taxon>
        <taxon>Clostridia</taxon>
        <taxon>Lachnospirales</taxon>
        <taxon>Lachnospiraceae</taxon>
        <taxon>Anaerocolumna</taxon>
    </lineage>
</organism>
<keyword evidence="1" id="KW-0472">Membrane</keyword>
<gene>
    <name evidence="2" type="ORF">bsdcttw_13880</name>
</gene>
<proteinExistence type="predicted"/>
<evidence type="ECO:0000313" key="2">
    <source>
        <dbReference type="EMBL" id="BCJ98347.1"/>
    </source>
</evidence>
<protein>
    <recommendedName>
        <fullName evidence="4">Methylamine utilization protein MauE</fullName>
    </recommendedName>
</protein>
<dbReference type="Proteomes" id="UP000515703">
    <property type="component" value="Chromosome"/>
</dbReference>
<accession>A0A7I8DKX6</accession>
<reference evidence="2 3" key="1">
    <citation type="submission" date="2020-08" db="EMBL/GenBank/DDBJ databases">
        <title>Draft genome sequencing of an Anaerocolumna strain isolated from anoxic soil subjected to BSD treatment.</title>
        <authorList>
            <person name="Uek A."/>
            <person name="Tonouchi A."/>
        </authorList>
    </citation>
    <scope>NUCLEOTIDE SEQUENCE [LARGE SCALE GENOMIC DNA]</scope>
    <source>
        <strain evidence="2 3">CTTW</strain>
    </source>
</reference>
<dbReference type="KEGG" id="acht:bsdcttw_13880"/>
<dbReference type="AlphaFoldDB" id="A0A7I8DKX6"/>
<keyword evidence="1" id="KW-0812">Transmembrane</keyword>
<keyword evidence="1" id="KW-1133">Transmembrane helix</keyword>
<name>A0A7I8DKX6_9FIRM</name>
<sequence>MLIILLQIFLRIIIVIIFAKNLRGKLRDIVPYYLAITDYYINFGEKNHKKIALFLLTLEMSIILGMFFNEIITLICILGIVNQIIYLYSMINNYNKKMANTCSCYIVNLPHEVSLLPILYNIGIIYIFILLLII</sequence>
<feature type="transmembrane region" description="Helical" evidence="1">
    <location>
        <begin position="6"/>
        <end position="22"/>
    </location>
</feature>
<feature type="transmembrane region" description="Helical" evidence="1">
    <location>
        <begin position="51"/>
        <end position="81"/>
    </location>
</feature>
<keyword evidence="3" id="KW-1185">Reference proteome</keyword>
<dbReference type="EMBL" id="AP023368">
    <property type="protein sequence ID" value="BCJ98347.1"/>
    <property type="molecule type" value="Genomic_DNA"/>
</dbReference>
<evidence type="ECO:0000313" key="3">
    <source>
        <dbReference type="Proteomes" id="UP000515703"/>
    </source>
</evidence>